<protein>
    <submittedName>
        <fullName evidence="7">FAD dependent oxidoreductase</fullName>
    </submittedName>
</protein>
<dbReference type="RefSeq" id="WP_078812427.1">
    <property type="nucleotide sequence ID" value="NZ_FUYE01000003.1"/>
</dbReference>
<name>A0A1T4X8J6_9BACT</name>
<dbReference type="EMBL" id="FUYE01000003">
    <property type="protein sequence ID" value="SKA85970.1"/>
    <property type="molecule type" value="Genomic_DNA"/>
</dbReference>
<evidence type="ECO:0000256" key="2">
    <source>
        <dbReference type="ARBA" id="ARBA00022723"/>
    </source>
</evidence>
<dbReference type="AlphaFoldDB" id="A0A1T4X8J6"/>
<evidence type="ECO:0000313" key="7">
    <source>
        <dbReference type="EMBL" id="SKA85970.1"/>
    </source>
</evidence>
<evidence type="ECO:0000256" key="1">
    <source>
        <dbReference type="ARBA" id="ARBA00022485"/>
    </source>
</evidence>
<feature type="region of interest" description="Disordered" evidence="6">
    <location>
        <begin position="719"/>
        <end position="756"/>
    </location>
</feature>
<dbReference type="InterPro" id="IPR036188">
    <property type="entry name" value="FAD/NAD-bd_sf"/>
</dbReference>
<dbReference type="Gene3D" id="3.50.50.60">
    <property type="entry name" value="FAD/NAD(P)-binding domain"/>
    <property type="match status" value="1"/>
</dbReference>
<evidence type="ECO:0000256" key="5">
    <source>
        <dbReference type="ARBA" id="ARBA00023014"/>
    </source>
</evidence>
<dbReference type="GO" id="GO:0046872">
    <property type="term" value="F:metal ion binding"/>
    <property type="evidence" value="ECO:0007669"/>
    <property type="project" value="UniProtKB-KW"/>
</dbReference>
<reference evidence="8" key="1">
    <citation type="submission" date="2017-02" db="EMBL/GenBank/DDBJ databases">
        <authorList>
            <person name="Varghese N."/>
            <person name="Submissions S."/>
        </authorList>
    </citation>
    <scope>NUCLEOTIDE SEQUENCE [LARGE SCALE GENOMIC DNA]</scope>
    <source>
        <strain evidence="8">ATCC 700200</strain>
    </source>
</reference>
<dbReference type="PANTHER" id="PTHR43498:SF1">
    <property type="entry name" value="COB--COM HETERODISULFIDE REDUCTASE IRON-SULFUR SUBUNIT A"/>
    <property type="match status" value="1"/>
</dbReference>
<dbReference type="InterPro" id="IPR039650">
    <property type="entry name" value="HdrA-like"/>
</dbReference>
<dbReference type="Pfam" id="PF12831">
    <property type="entry name" value="FAD_oxidored"/>
    <property type="match status" value="1"/>
</dbReference>
<dbReference type="GO" id="GO:0016491">
    <property type="term" value="F:oxidoreductase activity"/>
    <property type="evidence" value="ECO:0007669"/>
    <property type="project" value="UniProtKB-KW"/>
</dbReference>
<dbReference type="Proteomes" id="UP000190774">
    <property type="component" value="Unassembled WGS sequence"/>
</dbReference>
<sequence>MKSFFFSLLLGYTTLVRGEVGEADLLIVGGGESACAAAVQAARLGVKKIVLVNDIQWLGGQFSAEGVGCLDEWTTVAGRRVNFPRSGLFAEVVDQIRAHNSRVYGKASPGNAYCGTETIEPAAAAAIFEALVKPHIEAGVLRVERDREPIHVDVQRGHVTGVTFRHVFGEKPELQVKAQLTIDASDWGDVIRLSGAAYAAGPDLRSRFGEPSAPEVFDEAGRQEMNPISWCVVLREAGSDHTVSAPKTYGAHSFAALDKTPPWVDSDMSGGIYSMKGWSVYTHRRLVDRWHNGFAPGTEATFLNWPVQDYPVCQLPQQVTEALEQTEQGASKKNIVDLTPAQRRIIFADAKAHALGMLHHLQTQVHDRVGDFPHSFRYMKLTDEFGTEDRLPPKPYVREGLRLEALAMLSENDIRAASREPKWAKVLPEDSVLGFQFNIDFHPTRRKFLTEDRRGPWVYEQTPSRGWHTDTDRAVFPARGLVPIEFEGLLGAGKNIGVSSVVQSALRLHNQMMLVGQASGTLAWMALRDGQQPRELVGSLAKIHELQQILVRGHGGPGVLIWPWQDVSPDDLHFEAANLLAARRVWLPDADQVFFSPDKVMTRRDLAAVLTRLHRLTPSAKDWPAFDVLRYVDIAMSDPDRKYIESMVTWGQFGPQEERFHPEDQVNWETLHRWLTALRLPASPGLLDRDRKDFKLTRAEAVQHLWRALQLAGEVRDRSWFQPGHDSDGDGVADERDMLPQDRENDNLPDRMQPRK</sequence>
<dbReference type="PANTHER" id="PTHR43498">
    <property type="entry name" value="FERREDOXIN:COB-COM HETERODISULFIDE REDUCTASE SUBUNIT A"/>
    <property type="match status" value="1"/>
</dbReference>
<dbReference type="SUPFAM" id="SSF51905">
    <property type="entry name" value="FAD/NAD(P)-binding domain"/>
    <property type="match status" value="1"/>
</dbReference>
<gene>
    <name evidence="7" type="ORF">SAMN02745166_01229</name>
</gene>
<evidence type="ECO:0000256" key="3">
    <source>
        <dbReference type="ARBA" id="ARBA00023002"/>
    </source>
</evidence>
<evidence type="ECO:0000256" key="4">
    <source>
        <dbReference type="ARBA" id="ARBA00023004"/>
    </source>
</evidence>
<keyword evidence="5" id="KW-0411">Iron-sulfur</keyword>
<proteinExistence type="predicted"/>
<keyword evidence="1" id="KW-0004">4Fe-4S</keyword>
<keyword evidence="8" id="KW-1185">Reference proteome</keyword>
<evidence type="ECO:0000313" key="8">
    <source>
        <dbReference type="Proteomes" id="UP000190774"/>
    </source>
</evidence>
<keyword evidence="4" id="KW-0408">Iron</keyword>
<keyword evidence="2" id="KW-0479">Metal-binding</keyword>
<accession>A0A1T4X8J6</accession>
<dbReference type="OrthoDB" id="615715at2"/>
<organism evidence="7 8">
    <name type="scientific">Prosthecobacter debontii</name>
    <dbReference type="NCBI Taxonomy" id="48467"/>
    <lineage>
        <taxon>Bacteria</taxon>
        <taxon>Pseudomonadati</taxon>
        <taxon>Verrucomicrobiota</taxon>
        <taxon>Verrucomicrobiia</taxon>
        <taxon>Verrucomicrobiales</taxon>
        <taxon>Verrucomicrobiaceae</taxon>
        <taxon>Prosthecobacter</taxon>
    </lineage>
</organism>
<dbReference type="GO" id="GO:0051539">
    <property type="term" value="F:4 iron, 4 sulfur cluster binding"/>
    <property type="evidence" value="ECO:0007669"/>
    <property type="project" value="UniProtKB-KW"/>
</dbReference>
<dbReference type="STRING" id="48467.SAMN02745166_01229"/>
<evidence type="ECO:0000256" key="6">
    <source>
        <dbReference type="SAM" id="MobiDB-lite"/>
    </source>
</evidence>
<keyword evidence="3" id="KW-0560">Oxidoreductase</keyword>